<proteinExistence type="predicted"/>
<dbReference type="Proteomes" id="UP000265703">
    <property type="component" value="Unassembled WGS sequence"/>
</dbReference>
<sequence>MEAYKDEYVIKIELEQDNNEQNFDNEQEAKDKIIQIMKMKDPLAKNTIFGVAGVKKKSCI</sequence>
<organism evidence="1 2">
    <name type="scientific">Glomus cerebriforme</name>
    <dbReference type="NCBI Taxonomy" id="658196"/>
    <lineage>
        <taxon>Eukaryota</taxon>
        <taxon>Fungi</taxon>
        <taxon>Fungi incertae sedis</taxon>
        <taxon>Mucoromycota</taxon>
        <taxon>Glomeromycotina</taxon>
        <taxon>Glomeromycetes</taxon>
        <taxon>Glomerales</taxon>
        <taxon>Glomeraceae</taxon>
        <taxon>Glomus</taxon>
    </lineage>
</organism>
<evidence type="ECO:0000313" key="1">
    <source>
        <dbReference type="EMBL" id="RIA82956.1"/>
    </source>
</evidence>
<keyword evidence="2" id="KW-1185">Reference proteome</keyword>
<dbReference type="EMBL" id="QKYT01000613">
    <property type="protein sequence ID" value="RIA82956.1"/>
    <property type="molecule type" value="Genomic_DNA"/>
</dbReference>
<evidence type="ECO:0000313" key="2">
    <source>
        <dbReference type="Proteomes" id="UP000265703"/>
    </source>
</evidence>
<gene>
    <name evidence="1" type="ORF">C1645_834555</name>
</gene>
<accession>A0A397SE00</accession>
<comment type="caution">
    <text evidence="1">The sequence shown here is derived from an EMBL/GenBank/DDBJ whole genome shotgun (WGS) entry which is preliminary data.</text>
</comment>
<reference evidence="1 2" key="1">
    <citation type="submission" date="2018-06" db="EMBL/GenBank/DDBJ databases">
        <title>Comparative genomics reveals the genomic features of Rhizophagus irregularis, R. cerebriforme, R. diaphanum and Gigaspora rosea, and their symbiotic lifestyle signature.</title>
        <authorList>
            <person name="Morin E."/>
            <person name="San Clemente H."/>
            <person name="Chen E.C.H."/>
            <person name="De La Providencia I."/>
            <person name="Hainaut M."/>
            <person name="Kuo A."/>
            <person name="Kohler A."/>
            <person name="Murat C."/>
            <person name="Tang N."/>
            <person name="Roy S."/>
            <person name="Loubradou J."/>
            <person name="Henrissat B."/>
            <person name="Grigoriev I.V."/>
            <person name="Corradi N."/>
            <person name="Roux C."/>
            <person name="Martin F.M."/>
        </authorList>
    </citation>
    <scope>NUCLEOTIDE SEQUENCE [LARGE SCALE GENOMIC DNA]</scope>
    <source>
        <strain evidence="1 2">DAOM 227022</strain>
    </source>
</reference>
<protein>
    <submittedName>
        <fullName evidence="1">Uncharacterized protein</fullName>
    </submittedName>
</protein>
<name>A0A397SE00_9GLOM</name>
<dbReference type="AlphaFoldDB" id="A0A397SE00"/>